<dbReference type="PANTHER" id="PTHR43080:SF2">
    <property type="entry name" value="CBS DOMAIN-CONTAINING PROTEIN"/>
    <property type="match status" value="1"/>
</dbReference>
<dbReference type="GO" id="GO:0003938">
    <property type="term" value="F:IMP dehydrogenase activity"/>
    <property type="evidence" value="ECO:0007669"/>
    <property type="project" value="UniProtKB-EC"/>
</dbReference>
<dbReference type="InterPro" id="IPR000644">
    <property type="entry name" value="CBS_dom"/>
</dbReference>
<proteinExistence type="predicted"/>
<feature type="domain" description="CBS" evidence="3">
    <location>
        <begin position="98"/>
        <end position="152"/>
    </location>
</feature>
<evidence type="ECO:0000259" key="3">
    <source>
        <dbReference type="PROSITE" id="PS51371"/>
    </source>
</evidence>
<reference evidence="4 5" key="1">
    <citation type="journal article" date="2014" name="Appl. Environ. Microbiol.">
        <title>Comparative Genome Analysis of 'Candidatus Methanoplasma termitum' Indicates a New Mode of Energy Metabolism in the Seventh Order of Methanogens.</title>
        <authorList>
            <person name="Lang K."/>
            <person name="Schuldes J."/>
            <person name="Klingl A."/>
            <person name="Poehlein A."/>
            <person name="Daniel R."/>
            <person name="Brune A."/>
        </authorList>
    </citation>
    <scope>NUCLEOTIDE SEQUENCE [LARGE SCALE GENOMIC DNA]</scope>
    <source>
        <strain evidence="5">Mpt1</strain>
    </source>
</reference>
<dbReference type="HOGENOM" id="CLU_040681_9_0_2"/>
<dbReference type="Proteomes" id="UP000030787">
    <property type="component" value="Chromosome"/>
</dbReference>
<dbReference type="EC" id="1.1.1.205" evidence="4"/>
<sequence>MTTQVLTVKPTDTVKRAIIKLAVDNVTGAAVVDNRNHVIGMITEFDVLSLIIRYQDKLDKDPSTTQSLLSVPMDGDVADPALVEANKEISEMKVEDIMIRTVLCTAPDEVISRALQKMMKLNVNRLPVLEQGILVGILSRSDIIFHIYKKKI</sequence>
<evidence type="ECO:0000313" key="5">
    <source>
        <dbReference type="Proteomes" id="UP000030787"/>
    </source>
</evidence>
<dbReference type="KEGG" id="mear:Mpt1_c13420"/>
<accession>A0A0A7LDQ4</accession>
<evidence type="ECO:0000313" key="4">
    <source>
        <dbReference type="EMBL" id="AIZ57204.1"/>
    </source>
</evidence>
<evidence type="ECO:0000256" key="2">
    <source>
        <dbReference type="PROSITE-ProRule" id="PRU00703"/>
    </source>
</evidence>
<dbReference type="SMART" id="SM00116">
    <property type="entry name" value="CBS"/>
    <property type="match status" value="2"/>
</dbReference>
<evidence type="ECO:0000256" key="1">
    <source>
        <dbReference type="ARBA" id="ARBA00023122"/>
    </source>
</evidence>
<keyword evidence="1 2" id="KW-0129">CBS domain</keyword>
<protein>
    <submittedName>
        <fullName evidence="4">IMPDH2 protein</fullName>
        <ecNumber evidence="4">1.1.1.205</ecNumber>
    </submittedName>
</protein>
<gene>
    <name evidence="4" type="primary">iMPDH2</name>
    <name evidence="4" type="ORF">Mpt1_c13420</name>
</gene>
<organism evidence="4 5">
    <name type="scientific">Candidatus Methanoplasma termitum</name>
    <dbReference type="NCBI Taxonomy" id="1577791"/>
    <lineage>
        <taxon>Archaea</taxon>
        <taxon>Methanobacteriati</taxon>
        <taxon>Thermoplasmatota</taxon>
        <taxon>Thermoplasmata</taxon>
        <taxon>Methanomassiliicoccales</taxon>
        <taxon>Methanomassiliicoccaceae</taxon>
        <taxon>Candidatus Methanoplasma</taxon>
    </lineage>
</organism>
<dbReference type="Pfam" id="PF00571">
    <property type="entry name" value="CBS"/>
    <property type="match status" value="2"/>
</dbReference>
<name>A0A0A7LDQ4_9ARCH</name>
<dbReference type="Gene3D" id="3.10.580.10">
    <property type="entry name" value="CBS-domain"/>
    <property type="match status" value="1"/>
</dbReference>
<dbReference type="EMBL" id="CP010070">
    <property type="protein sequence ID" value="AIZ57204.1"/>
    <property type="molecule type" value="Genomic_DNA"/>
</dbReference>
<dbReference type="STRING" id="1577791.Mpt1_c13420"/>
<feature type="domain" description="CBS" evidence="3">
    <location>
        <begin position="1"/>
        <end position="58"/>
    </location>
</feature>
<dbReference type="AlphaFoldDB" id="A0A0A7LDQ4"/>
<dbReference type="InterPro" id="IPR046342">
    <property type="entry name" value="CBS_dom_sf"/>
</dbReference>
<dbReference type="PANTHER" id="PTHR43080">
    <property type="entry name" value="CBS DOMAIN-CONTAINING PROTEIN CBSX3, MITOCHONDRIAL"/>
    <property type="match status" value="1"/>
</dbReference>
<keyword evidence="5" id="KW-1185">Reference proteome</keyword>
<dbReference type="OrthoDB" id="8919at2157"/>
<dbReference type="InterPro" id="IPR051257">
    <property type="entry name" value="Diverse_CBS-Domain"/>
</dbReference>
<dbReference type="PROSITE" id="PS51371">
    <property type="entry name" value="CBS"/>
    <property type="match status" value="2"/>
</dbReference>
<dbReference type="SUPFAM" id="SSF54631">
    <property type="entry name" value="CBS-domain pair"/>
    <property type="match status" value="1"/>
</dbReference>
<keyword evidence="4" id="KW-0560">Oxidoreductase</keyword>